<evidence type="ECO:0000259" key="5">
    <source>
        <dbReference type="Pfam" id="PF00700"/>
    </source>
</evidence>
<dbReference type="Gene3D" id="1.20.1330.10">
    <property type="entry name" value="f41 fragment of flagellin, N-terminal domain"/>
    <property type="match status" value="1"/>
</dbReference>
<reference evidence="6 7" key="1">
    <citation type="journal article" date="2015" name="Antonie Van Leeuwenhoek">
        <title>Pseudooceanicola atlanticus gen. nov. sp. nov., isolated from surface seawater of the Atlantic Ocean and reclassification of Oceanicola batsensis, Oceanicola marinus, Oceanicola nitratireducens, Oceanicola nanhaiensis, Oceanicola antarcticus and Oceanicola flagellatus, as Pseudooceanicola batsensis comb. nov., Pseudooceanicola marinus comb. nov., Pseudooceanicola nitratireducens comb. nov., Pseudooceanicola nanhaiensis comb. nov., Pseudooceanicola antarcticus comb. nov., and Pseudooceanicola flagellatus comb. nov.</title>
        <authorList>
            <person name="Lai Q."/>
            <person name="Li G."/>
            <person name="Liu X."/>
            <person name="Du Y."/>
            <person name="Sun F."/>
            <person name="Shao Z."/>
        </authorList>
    </citation>
    <scope>NUCLEOTIDE SEQUENCE [LARGE SCALE GENOMIC DNA]</scope>
    <source>
        <strain evidence="6 7">22II-s11g</strain>
    </source>
</reference>
<sequence>MTLTTIGDLAQSYLLRRQNGNLKAEMSTLIEELSSGRTADVAKHLSGSYSYLADVERNLSLLDGYSSATNEARLFTQTMQDALEGFQTVSSDLGNTLMSSGRSNMPQIVSSASHRAGEDFAVMVSKINTNIGGRSLFSGVATDQPSLAPANVMLDALRTEVAGETTLAGVQAVFDTWFGPGGDFETIGYTGDTKDLSAFALGNGESVDLALRGDDASVRVLLKNAAMAALASDTSLGFDQTLQSEIVVAAGEGLAFQQNGLTEIRADLGYAQSRIEESATRIAAERTSFQMARTELLAVDPYETVTRLEDVQFQLEGLYTVTARLSRLSLTDYLR</sequence>
<organism evidence="6 7">
    <name type="scientific">Pseudooceanicola atlanticus</name>
    <dbReference type="NCBI Taxonomy" id="1461694"/>
    <lineage>
        <taxon>Bacteria</taxon>
        <taxon>Pseudomonadati</taxon>
        <taxon>Pseudomonadota</taxon>
        <taxon>Alphaproteobacteria</taxon>
        <taxon>Rhodobacterales</taxon>
        <taxon>Paracoccaceae</taxon>
        <taxon>Pseudooceanicola</taxon>
    </lineage>
</organism>
<dbReference type="RefSeq" id="WP_043747280.1">
    <property type="nucleotide sequence ID" value="NZ_AQQX01000002.1"/>
</dbReference>
<gene>
    <name evidence="6" type="ORF">ATO9_07680</name>
</gene>
<comment type="similarity">
    <text evidence="1 3">Belongs to the bacterial flagellin family.</text>
</comment>
<name>A0A0A0EHW5_9RHOB</name>
<dbReference type="eggNOG" id="COG1344">
    <property type="taxonomic scope" value="Bacteria"/>
</dbReference>
<comment type="function">
    <text evidence="3">Flagellin is the subunit protein which polymerizes to form the filaments of bacterial flagella.</text>
</comment>
<dbReference type="PANTHER" id="PTHR42792:SF1">
    <property type="entry name" value="FLAGELLAR HOOK-ASSOCIATED PROTEIN 3"/>
    <property type="match status" value="1"/>
</dbReference>
<dbReference type="GO" id="GO:0009288">
    <property type="term" value="C:bacterial-type flagellum"/>
    <property type="evidence" value="ECO:0007669"/>
    <property type="project" value="UniProtKB-SubCell"/>
</dbReference>
<dbReference type="InterPro" id="IPR046358">
    <property type="entry name" value="Flagellin_C"/>
</dbReference>
<dbReference type="AlphaFoldDB" id="A0A0A0EHW5"/>
<dbReference type="STRING" id="1461694.ATO9_07680"/>
<proteinExistence type="inferred from homology"/>
<dbReference type="Pfam" id="PF00700">
    <property type="entry name" value="Flagellin_C"/>
    <property type="match status" value="1"/>
</dbReference>
<feature type="domain" description="Flagellin N-terminal" evidence="4">
    <location>
        <begin position="13"/>
        <end position="142"/>
    </location>
</feature>
<keyword evidence="3" id="KW-0964">Secreted</keyword>
<keyword evidence="2 3" id="KW-0975">Bacterial flagellum</keyword>
<dbReference type="EMBL" id="AQQX01000002">
    <property type="protein sequence ID" value="KGM49880.1"/>
    <property type="molecule type" value="Genomic_DNA"/>
</dbReference>
<dbReference type="GO" id="GO:0005576">
    <property type="term" value="C:extracellular region"/>
    <property type="evidence" value="ECO:0007669"/>
    <property type="project" value="UniProtKB-SubCell"/>
</dbReference>
<evidence type="ECO:0000256" key="3">
    <source>
        <dbReference type="RuleBase" id="RU362073"/>
    </source>
</evidence>
<dbReference type="OrthoDB" id="7312911at2"/>
<feature type="domain" description="Flagellin C-terminal" evidence="5">
    <location>
        <begin position="259"/>
        <end position="334"/>
    </location>
</feature>
<dbReference type="Pfam" id="PF00669">
    <property type="entry name" value="Flagellin_N"/>
    <property type="match status" value="1"/>
</dbReference>
<dbReference type="SUPFAM" id="SSF64518">
    <property type="entry name" value="Phase 1 flagellin"/>
    <property type="match status" value="1"/>
</dbReference>
<evidence type="ECO:0000256" key="1">
    <source>
        <dbReference type="ARBA" id="ARBA00005709"/>
    </source>
</evidence>
<protein>
    <recommendedName>
        <fullName evidence="3">Flagellin</fullName>
    </recommendedName>
</protein>
<evidence type="ECO:0000313" key="6">
    <source>
        <dbReference type="EMBL" id="KGM49880.1"/>
    </source>
</evidence>
<keyword evidence="7" id="KW-1185">Reference proteome</keyword>
<dbReference type="InterPro" id="IPR001029">
    <property type="entry name" value="Flagellin_N"/>
</dbReference>
<dbReference type="PANTHER" id="PTHR42792">
    <property type="entry name" value="FLAGELLIN"/>
    <property type="match status" value="1"/>
</dbReference>
<dbReference type="Proteomes" id="UP000030004">
    <property type="component" value="Unassembled WGS sequence"/>
</dbReference>
<evidence type="ECO:0000259" key="4">
    <source>
        <dbReference type="Pfam" id="PF00669"/>
    </source>
</evidence>
<evidence type="ECO:0000313" key="7">
    <source>
        <dbReference type="Proteomes" id="UP000030004"/>
    </source>
</evidence>
<dbReference type="GO" id="GO:0005198">
    <property type="term" value="F:structural molecule activity"/>
    <property type="evidence" value="ECO:0007669"/>
    <property type="project" value="UniProtKB-UniRule"/>
</dbReference>
<comment type="caution">
    <text evidence="6">The sequence shown here is derived from an EMBL/GenBank/DDBJ whole genome shotgun (WGS) entry which is preliminary data.</text>
</comment>
<comment type="subcellular location">
    <subcellularLocation>
        <location evidence="3">Secreted</location>
    </subcellularLocation>
    <subcellularLocation>
        <location evidence="3">Bacterial flagellum</location>
    </subcellularLocation>
</comment>
<evidence type="ECO:0000256" key="2">
    <source>
        <dbReference type="ARBA" id="ARBA00023143"/>
    </source>
</evidence>
<accession>A0A0A0EHW5</accession>
<dbReference type="InterPro" id="IPR001492">
    <property type="entry name" value="Flagellin"/>
</dbReference>